<dbReference type="PANTHER" id="PTHR34472">
    <property type="entry name" value="SULFUR CARRIER PROTEIN THIS"/>
    <property type="match status" value="1"/>
</dbReference>
<dbReference type="Proteomes" id="UP000596063">
    <property type="component" value="Chromosome"/>
</dbReference>
<accession>A0A7T4UQL9</accession>
<protein>
    <submittedName>
        <fullName evidence="1">Sulfur carrier protein ThiS</fullName>
    </submittedName>
</protein>
<dbReference type="NCBIfam" id="TIGR01683">
    <property type="entry name" value="thiS"/>
    <property type="match status" value="1"/>
</dbReference>
<evidence type="ECO:0000313" key="2">
    <source>
        <dbReference type="Proteomes" id="UP000596063"/>
    </source>
</evidence>
<dbReference type="SUPFAM" id="SSF54285">
    <property type="entry name" value="MoaD/ThiS"/>
    <property type="match status" value="1"/>
</dbReference>
<organism evidence="1 2">
    <name type="scientific">Spongiibacter nanhainus</name>
    <dbReference type="NCBI Taxonomy" id="2794344"/>
    <lineage>
        <taxon>Bacteria</taxon>
        <taxon>Pseudomonadati</taxon>
        <taxon>Pseudomonadota</taxon>
        <taxon>Gammaproteobacteria</taxon>
        <taxon>Cellvibrionales</taxon>
        <taxon>Spongiibacteraceae</taxon>
        <taxon>Spongiibacter</taxon>
    </lineage>
</organism>
<dbReference type="CDD" id="cd00565">
    <property type="entry name" value="Ubl_ThiS"/>
    <property type="match status" value="1"/>
</dbReference>
<dbReference type="EMBL" id="CP066167">
    <property type="protein sequence ID" value="QQD18622.1"/>
    <property type="molecule type" value="Genomic_DNA"/>
</dbReference>
<keyword evidence="2" id="KW-1185">Reference proteome</keyword>
<dbReference type="PANTHER" id="PTHR34472:SF1">
    <property type="entry name" value="SULFUR CARRIER PROTEIN THIS"/>
    <property type="match status" value="1"/>
</dbReference>
<reference evidence="1 2" key="1">
    <citation type="submission" date="2020-12" db="EMBL/GenBank/DDBJ databases">
        <authorList>
            <person name="Shan Y."/>
        </authorList>
    </citation>
    <scope>NUCLEOTIDE SEQUENCE [LARGE SCALE GENOMIC DNA]</scope>
    <source>
        <strain evidence="2">csc3.9</strain>
    </source>
</reference>
<gene>
    <name evidence="1" type="primary">thiS</name>
    <name evidence="1" type="ORF">I6N98_01745</name>
</gene>
<dbReference type="KEGG" id="snan:I6N98_01745"/>
<proteinExistence type="predicted"/>
<dbReference type="Pfam" id="PF02597">
    <property type="entry name" value="ThiS"/>
    <property type="match status" value="1"/>
</dbReference>
<evidence type="ECO:0000313" key="1">
    <source>
        <dbReference type="EMBL" id="QQD18622.1"/>
    </source>
</evidence>
<dbReference type="Gene3D" id="3.10.20.30">
    <property type="match status" value="1"/>
</dbReference>
<dbReference type="InterPro" id="IPR010035">
    <property type="entry name" value="Thi_S"/>
</dbReference>
<name>A0A7T4UQL9_9GAMM</name>
<dbReference type="InterPro" id="IPR003749">
    <property type="entry name" value="ThiS/MoaD-like"/>
</dbReference>
<dbReference type="InterPro" id="IPR012675">
    <property type="entry name" value="Beta-grasp_dom_sf"/>
</dbReference>
<dbReference type="InterPro" id="IPR016155">
    <property type="entry name" value="Mopterin_synth/thiamin_S_b"/>
</dbReference>
<sequence>MISVSVNNEDKQCDPAQPLSSHLDDWGFQCEKVAVAVNGDFVPRSSYGDYQLSNGDQVDVLAPVQGG</sequence>
<dbReference type="RefSeq" id="WP_198570113.1">
    <property type="nucleotide sequence ID" value="NZ_CP066167.1"/>
</dbReference>
<dbReference type="AlphaFoldDB" id="A0A7T4UQL9"/>